<gene>
    <name evidence="1" type="ORF">VOI36_11735</name>
</gene>
<protein>
    <submittedName>
        <fullName evidence="1">Uncharacterized protein</fullName>
    </submittedName>
</protein>
<reference evidence="1 2" key="1">
    <citation type="submission" date="2024-05" db="EMBL/GenBank/DDBJ databases">
        <title>Burkholderia sp. Nov. a novel bacteria isolated from rhizosphere soil of Camellia sinensis.</title>
        <authorList>
            <person name="Dong Y."/>
        </authorList>
    </citation>
    <scope>NUCLEOTIDE SEQUENCE [LARGE SCALE GENOMIC DNA]</scope>
    <source>
        <strain evidence="1 2">GS2Y</strain>
    </source>
</reference>
<dbReference type="Proteomes" id="UP001466933">
    <property type="component" value="Unassembled WGS sequence"/>
</dbReference>
<dbReference type="RefSeq" id="WP_343492023.1">
    <property type="nucleotide sequence ID" value="NZ_JBCPYA010000003.1"/>
</dbReference>
<evidence type="ECO:0000313" key="1">
    <source>
        <dbReference type="EMBL" id="MEN2470566.1"/>
    </source>
</evidence>
<organism evidence="1 2">
    <name type="scientific">Burkholderia theae</name>
    <dbReference type="NCBI Taxonomy" id="3143496"/>
    <lineage>
        <taxon>Bacteria</taxon>
        <taxon>Pseudomonadati</taxon>
        <taxon>Pseudomonadota</taxon>
        <taxon>Betaproteobacteria</taxon>
        <taxon>Burkholderiales</taxon>
        <taxon>Burkholderiaceae</taxon>
        <taxon>Burkholderia</taxon>
    </lineage>
</organism>
<keyword evidence="2" id="KW-1185">Reference proteome</keyword>
<sequence>MGYLFGSAARGGYVDDYSGRKVRLPRFAMNGGNRPMNGACVRRMSVRGRFVVAPARTRCCIATARRRGTSTPGACANRSRRACVAADCRW</sequence>
<proteinExistence type="predicted"/>
<name>A0ABU9WG35_9BURK</name>
<accession>A0ABU9WG35</accession>
<comment type="caution">
    <text evidence="1">The sequence shown here is derived from an EMBL/GenBank/DDBJ whole genome shotgun (WGS) entry which is preliminary data.</text>
</comment>
<evidence type="ECO:0000313" key="2">
    <source>
        <dbReference type="Proteomes" id="UP001466933"/>
    </source>
</evidence>
<dbReference type="EMBL" id="JBCPYA010000003">
    <property type="protein sequence ID" value="MEN2470566.1"/>
    <property type="molecule type" value="Genomic_DNA"/>
</dbReference>